<gene>
    <name evidence="1" type="ORF">C4B59_10615</name>
</gene>
<reference evidence="1" key="1">
    <citation type="submission" date="2018-01" db="EMBL/GenBank/DDBJ databases">
        <authorList>
            <person name="Krukenberg V."/>
        </authorList>
    </citation>
    <scope>NUCLEOTIDE SEQUENCE</scope>
    <source>
        <strain evidence="1">E20ANME2</strain>
    </source>
</reference>
<evidence type="ECO:0000313" key="2">
    <source>
        <dbReference type="Proteomes" id="UP000248329"/>
    </source>
</evidence>
<dbReference type="Proteomes" id="UP000248329">
    <property type="component" value="Unassembled WGS sequence"/>
</dbReference>
<name>A0AC61L1J7_9EURY</name>
<evidence type="ECO:0000313" key="1">
    <source>
        <dbReference type="EMBL" id="PXF59851.1"/>
    </source>
</evidence>
<accession>A0AC61L1J7</accession>
<comment type="caution">
    <text evidence="1">The sequence shown here is derived from an EMBL/GenBank/DDBJ whole genome shotgun (WGS) entry which is preliminary data.</text>
</comment>
<proteinExistence type="predicted"/>
<protein>
    <submittedName>
        <fullName evidence="1">Uncharacterized protein</fullName>
    </submittedName>
</protein>
<sequence length="548" mass="59799">MSNDGSHLSHVYRSSIGIGKVIEISNGAFERISRILSRAEIGGCVMTGFELIATHLPILTVVVPLIAGFLTPIVGWIDRRLPWYWVMLAMFVVLLIAGNNLVTVINSGTIQYKLGGWDPPFGIEYVIDLLNGFVCLIIAFIAFMVSIYSKESVKKEVPGKTTPFYSVFLLLITGLMGMTITGDIFNFYVFLEISSLTAYALIAMGDRGDGVVASFNYLIMGTVAASFILLGIGYLYAVTGTLNMADMQNLLPSIYQNKVVLAALAFFMVGFSIKVGLFPLHAWLPDAYTHAPSTASALIAGLMTKVGAYAMIRFMFGVFTPDFVITTTGMTNILAWAAALAIIVGSVLAIAQSDIKRMLAYSSISQIGYILLGVGLANMIGMEGGLLHVLNHALMKCALFLVAGAIFYKTGIRNLYQFKGLGKKMPVTTTVFMIAALSMIGVPGTVGFTSKWYLALGSVDAGQWIFVFVILLSSLLNIVYFWRVFDNIWFGHPHEIEHIKKDEAPLTMLAPMVILALLCVFFGLFAYYPVHYVIEPLSVELLKLGGMP</sequence>
<dbReference type="EMBL" id="PQXF01000021">
    <property type="protein sequence ID" value="PXF59851.1"/>
    <property type="molecule type" value="Genomic_DNA"/>
</dbReference>
<organism evidence="1 2">
    <name type="scientific">Candidatus Methanogaster sp</name>
    <dbReference type="NCBI Taxonomy" id="3386292"/>
    <lineage>
        <taxon>Archaea</taxon>
        <taxon>Methanobacteriati</taxon>
        <taxon>Methanobacteriota</taxon>
        <taxon>Stenosarchaea group</taxon>
        <taxon>Methanomicrobia</taxon>
        <taxon>Methanosarcinales</taxon>
        <taxon>ANME-2 cluster</taxon>
        <taxon>Candidatus Methanogasteraceae</taxon>
        <taxon>Candidatus Methanogaster</taxon>
    </lineage>
</organism>